<proteinExistence type="inferred from homology"/>
<dbReference type="PANTHER" id="PTHR12756:SF11">
    <property type="entry name" value="CYTOSOLIC CARBOXYPEPTIDASE 1"/>
    <property type="match status" value="1"/>
</dbReference>
<dbReference type="SMART" id="SM00631">
    <property type="entry name" value="Zn_pept"/>
    <property type="match status" value="1"/>
</dbReference>
<dbReference type="InterPro" id="IPR050821">
    <property type="entry name" value="Cytosolic_carboxypeptidase"/>
</dbReference>
<gene>
    <name evidence="5" type="ORF">DXX93_12450</name>
</gene>
<evidence type="ECO:0000256" key="3">
    <source>
        <dbReference type="SAM" id="SignalP"/>
    </source>
</evidence>
<organism evidence="5 6">
    <name type="scientific">Thalassotalea euphylliae</name>
    <dbReference type="NCBI Taxonomy" id="1655234"/>
    <lineage>
        <taxon>Bacteria</taxon>
        <taxon>Pseudomonadati</taxon>
        <taxon>Pseudomonadota</taxon>
        <taxon>Gammaproteobacteria</taxon>
        <taxon>Alteromonadales</taxon>
        <taxon>Colwelliaceae</taxon>
        <taxon>Thalassotalea</taxon>
    </lineage>
</organism>
<dbReference type="GO" id="GO:0006508">
    <property type="term" value="P:proteolysis"/>
    <property type="evidence" value="ECO:0007669"/>
    <property type="project" value="InterPro"/>
</dbReference>
<accession>A0A3E0TTI7</accession>
<dbReference type="OrthoDB" id="6221272at2"/>
<comment type="similarity">
    <text evidence="2">Belongs to the peptidase M14 family.</text>
</comment>
<protein>
    <submittedName>
        <fullName evidence="5">Zinc carboxypeptidase</fullName>
    </submittedName>
</protein>
<evidence type="ECO:0000313" key="6">
    <source>
        <dbReference type="Proteomes" id="UP000256478"/>
    </source>
</evidence>
<dbReference type="InterPro" id="IPR000834">
    <property type="entry name" value="Peptidase_M14"/>
</dbReference>
<keyword evidence="3" id="KW-0732">Signal</keyword>
<dbReference type="CDD" id="cd06237">
    <property type="entry name" value="M14_Nna1-like"/>
    <property type="match status" value="1"/>
</dbReference>
<keyword evidence="5" id="KW-0378">Hydrolase</keyword>
<reference evidence="5 6" key="1">
    <citation type="submission" date="2018-08" db="EMBL/GenBank/DDBJ databases">
        <title>Thalassotalea euphylliae genome.</title>
        <authorList>
            <person name="Summers S."/>
            <person name="Rice S.A."/>
            <person name="Freckelton M.L."/>
            <person name="Nedved B.T."/>
            <person name="Hadfield M.G."/>
        </authorList>
    </citation>
    <scope>NUCLEOTIDE SEQUENCE [LARGE SCALE GENOMIC DNA]</scope>
    <source>
        <strain evidence="5 6">H1</strain>
    </source>
</reference>
<dbReference type="EMBL" id="QUOU01000001">
    <property type="protein sequence ID" value="REL27292.1"/>
    <property type="molecule type" value="Genomic_DNA"/>
</dbReference>
<sequence>MKKLLLTCSLILSTSALFGCGSLETTNSNVASSNEQACDFGDVKLLADFPTSRMDECRRVGTRNFEILLKPENRPINSSPWYAFRAVAEQPTTINITMKVDGDVHRYLPKLSTDLKAWSLIDYQDNGDLRSFSIDATAKPSYIAGQEIIDNQYYVDWAKKLQAMTDISHEVLGKSIQNRPIYKLESKAETNQWLVLLGRMHPPELTGALALFPFVETLLADNALANEFRRQYNILLIPNINPDGVYAGNWRHNMNGVDLNRDWNKFKQPEVQQIDAYLEQLVADGQKIVFAVDFHSTRRDIFYTMPSDYGVENPYFVEHWLGELDRQMPEFDVIQKPGNNPNAGVSKQYFADKFGVHAITYEMGDNTDRKFITRIADKAASTLMSVMLSDQNHNKR</sequence>
<dbReference type="PROSITE" id="PS52035">
    <property type="entry name" value="PEPTIDASE_M14"/>
    <property type="match status" value="1"/>
</dbReference>
<dbReference type="AlphaFoldDB" id="A0A3E0TTI7"/>
<name>A0A3E0TTI7_9GAMM</name>
<dbReference type="Pfam" id="PF00246">
    <property type="entry name" value="Peptidase_M14"/>
    <property type="match status" value="1"/>
</dbReference>
<dbReference type="RefSeq" id="WP_116008376.1">
    <property type="nucleotide sequence ID" value="NZ_QUOU01000001.1"/>
</dbReference>
<evidence type="ECO:0000256" key="1">
    <source>
        <dbReference type="ARBA" id="ARBA00001947"/>
    </source>
</evidence>
<evidence type="ECO:0000313" key="5">
    <source>
        <dbReference type="EMBL" id="REL27292.1"/>
    </source>
</evidence>
<dbReference type="GO" id="GO:0004181">
    <property type="term" value="F:metallocarboxypeptidase activity"/>
    <property type="evidence" value="ECO:0007669"/>
    <property type="project" value="InterPro"/>
</dbReference>
<feature type="domain" description="Peptidase M14" evidence="4">
    <location>
        <begin position="147"/>
        <end position="396"/>
    </location>
</feature>
<comment type="caution">
    <text evidence="5">The sequence shown here is derived from an EMBL/GenBank/DDBJ whole genome shotgun (WGS) entry which is preliminary data.</text>
</comment>
<comment type="cofactor">
    <cofactor evidence="1">
        <name>Zn(2+)</name>
        <dbReference type="ChEBI" id="CHEBI:29105"/>
    </cofactor>
</comment>
<evidence type="ECO:0000256" key="2">
    <source>
        <dbReference type="PROSITE-ProRule" id="PRU01379"/>
    </source>
</evidence>
<dbReference type="PANTHER" id="PTHR12756">
    <property type="entry name" value="CYTOSOLIC CARBOXYPEPTIDASE"/>
    <property type="match status" value="1"/>
</dbReference>
<comment type="caution">
    <text evidence="2">Lacks conserved residue(s) required for the propagation of feature annotation.</text>
</comment>
<evidence type="ECO:0000259" key="4">
    <source>
        <dbReference type="PROSITE" id="PS52035"/>
    </source>
</evidence>
<dbReference type="Proteomes" id="UP000256478">
    <property type="component" value="Unassembled WGS sequence"/>
</dbReference>
<dbReference type="GO" id="GO:0008270">
    <property type="term" value="F:zinc ion binding"/>
    <property type="evidence" value="ECO:0007669"/>
    <property type="project" value="InterPro"/>
</dbReference>
<keyword evidence="5" id="KW-0645">Protease</keyword>
<feature type="chain" id="PRO_5017767607" evidence="3">
    <location>
        <begin position="19"/>
        <end position="396"/>
    </location>
</feature>
<dbReference type="Gene3D" id="3.40.630.10">
    <property type="entry name" value="Zn peptidases"/>
    <property type="match status" value="1"/>
</dbReference>
<dbReference type="SUPFAM" id="SSF53187">
    <property type="entry name" value="Zn-dependent exopeptidases"/>
    <property type="match status" value="1"/>
</dbReference>
<keyword evidence="5" id="KW-0121">Carboxypeptidase</keyword>
<feature type="signal peptide" evidence="3">
    <location>
        <begin position="1"/>
        <end position="18"/>
    </location>
</feature>
<dbReference type="PROSITE" id="PS51257">
    <property type="entry name" value="PROKAR_LIPOPROTEIN"/>
    <property type="match status" value="1"/>
</dbReference>